<feature type="signal peptide" evidence="2">
    <location>
        <begin position="1"/>
        <end position="26"/>
    </location>
</feature>
<evidence type="ECO:0000313" key="4">
    <source>
        <dbReference type="Proteomes" id="UP000515312"/>
    </source>
</evidence>
<dbReference type="EMBL" id="CP060394">
    <property type="protein sequence ID" value="QNI32204.1"/>
    <property type="molecule type" value="Genomic_DNA"/>
</dbReference>
<dbReference type="RefSeq" id="WP_186743159.1">
    <property type="nucleotide sequence ID" value="NZ_CP060394.1"/>
</dbReference>
<dbReference type="Proteomes" id="UP000515312">
    <property type="component" value="Chromosome"/>
</dbReference>
<dbReference type="InterPro" id="IPR006616">
    <property type="entry name" value="DM9_repeat"/>
</dbReference>
<sequence length="517" mass="54826">MKFFGRPYRLVLLLVLLGNFSISSVAQNGSMLGQSISWKRVQSPFTPDQSNGAIAGGPGSDPNPGAPMFICRAQIQGSVVPGKWVQGNCNVPYGGSEQIMRSYEVAYGSARWGQYQGSVYGLAQTGSNADGSPLYSCRVHYSPNPGTDYGYQPGKLVSDGTCHIPMGGGEVVQGPPFEVLYATGGGRPPYPYPPPYPPYPPYPYPPVQPAQPYPPCRRDDPSVTRQVQGGTSWYVGPRCSSIDAFGNVQPKYPQPGDYAPPPPYDPGASSVNWQQAQSPFVPGDDAVKGGPGNGPKPDSPLYVCRVYSNNALVPGKWVEGECRFVNDQGKEDSSKSYEVATGPAEWRNFDGNIGALVPGGYLADGTHIYICRKQISYFGSKKGYQPGFLANGKCHIPYGVDNVEGTPFDALYNSAPPQQMPPPPPSGPAQPHGILISFVSGTGATAGTVTVTNGSTNNTVTKPLPANSTPPQCMEIVQQAAFQAGLQIQAQPDGGLRVFGTNNAVNVTQASISVSQF</sequence>
<evidence type="ECO:0000256" key="1">
    <source>
        <dbReference type="SAM" id="MobiDB-lite"/>
    </source>
</evidence>
<proteinExistence type="predicted"/>
<dbReference type="PANTHER" id="PTHR31649:SF1">
    <property type="entry name" value="FARNESOIC ACID O-METHYL TRANSFERASE DOMAIN-CONTAINING PROTEIN"/>
    <property type="match status" value="1"/>
</dbReference>
<dbReference type="Pfam" id="PF11901">
    <property type="entry name" value="DM9"/>
    <property type="match status" value="2"/>
</dbReference>
<gene>
    <name evidence="3" type="ORF">H7849_24990</name>
</gene>
<dbReference type="AlphaFoldDB" id="A0A7G8BI34"/>
<keyword evidence="4" id="KW-1185">Reference proteome</keyword>
<protein>
    <submittedName>
        <fullName evidence="3">DUF3421 domain-containing protein</fullName>
    </submittedName>
</protein>
<dbReference type="SMART" id="SM00696">
    <property type="entry name" value="DM9"/>
    <property type="match status" value="1"/>
</dbReference>
<accession>A0A7G8BI34</accession>
<reference evidence="3 4" key="1">
    <citation type="submission" date="2020-08" db="EMBL/GenBank/DDBJ databases">
        <title>Edaphobacter telluris sp. nov. and Acidobacterium dinghuensis sp. nov., two acidobacteria isolated from forest soil.</title>
        <authorList>
            <person name="Fu J."/>
            <person name="Qiu L."/>
        </authorList>
    </citation>
    <scope>NUCLEOTIDE SEQUENCE [LARGE SCALE GENOMIC DNA]</scope>
    <source>
        <strain evidence="3">4Y35</strain>
    </source>
</reference>
<feature type="region of interest" description="Disordered" evidence="1">
    <location>
        <begin position="246"/>
        <end position="272"/>
    </location>
</feature>
<dbReference type="PANTHER" id="PTHR31649">
    <property type="entry name" value="AGAP009604-PA"/>
    <property type="match status" value="1"/>
</dbReference>
<evidence type="ECO:0000313" key="3">
    <source>
        <dbReference type="EMBL" id="QNI32204.1"/>
    </source>
</evidence>
<organism evidence="3 4">
    <name type="scientific">Alloacidobacterium dinghuense</name>
    <dbReference type="NCBI Taxonomy" id="2763107"/>
    <lineage>
        <taxon>Bacteria</taxon>
        <taxon>Pseudomonadati</taxon>
        <taxon>Acidobacteriota</taxon>
        <taxon>Terriglobia</taxon>
        <taxon>Terriglobales</taxon>
        <taxon>Acidobacteriaceae</taxon>
        <taxon>Alloacidobacterium</taxon>
    </lineage>
</organism>
<keyword evidence="2" id="KW-0732">Signal</keyword>
<dbReference type="KEGG" id="adin:H7849_24990"/>
<evidence type="ECO:0000256" key="2">
    <source>
        <dbReference type="SAM" id="SignalP"/>
    </source>
</evidence>
<feature type="chain" id="PRO_5028992950" evidence="2">
    <location>
        <begin position="27"/>
        <end position="517"/>
    </location>
</feature>
<name>A0A7G8BI34_9BACT</name>